<dbReference type="SUPFAM" id="SSF55874">
    <property type="entry name" value="ATPase domain of HSP90 chaperone/DNA topoisomerase II/histidine kinase"/>
    <property type="match status" value="1"/>
</dbReference>
<keyword evidence="3" id="KW-0597">Phosphoprotein</keyword>
<sequence>MTSGRHPATYSRDVSVAPRTLRVVEHPLIRLLPFVVVLGYLRLPGVSVLAPAVSDWVVSFLSASLLLFGRRFPGYVLLAQSTLLVAAAWWSSVASDLVHVLLVVSFAEMAFRRTGRLVALGAAGAAAAIAVKFLIVGVSGDVMTLVFRLGMNVGVPVLVGGYMRLLRQAAEDADRRASEVELRRESETRAARAAERTAIARELHDLVAHHVASIALRAATARHVAGDDPEVGRALEDIRATAKDTLSELRGLLAVLRDPQVVDADATVALMDADDLGAALDAVVERTRQAGLSVDARIDPKIHSLNLVRRGALFRVVQEALTNASRHAGPGARVHLDVALDGALDGEVARVDVANTLPAPAGPLDDPPQGHGLVGMRERMQLLGGTLTAGLDPVGWRVRATFPVAGEGTRRPW</sequence>
<reference evidence="11 12" key="1">
    <citation type="submission" date="2022-06" db="EMBL/GenBank/DDBJ databases">
        <title>Genomic Encyclopedia of Archaeal and Bacterial Type Strains, Phase II (KMG-II): from individual species to whole genera.</title>
        <authorList>
            <person name="Goeker M."/>
        </authorList>
    </citation>
    <scope>NUCLEOTIDE SEQUENCE [LARGE SCALE GENOMIC DNA]</scope>
    <source>
        <strain evidence="11 12">DSM 40477</strain>
    </source>
</reference>
<keyword evidence="9" id="KW-0812">Transmembrane</keyword>
<evidence type="ECO:0000256" key="8">
    <source>
        <dbReference type="ARBA" id="ARBA00023012"/>
    </source>
</evidence>
<keyword evidence="5" id="KW-0547">Nucleotide-binding</keyword>
<dbReference type="CDD" id="cd16917">
    <property type="entry name" value="HATPase_UhpB-NarQ-NarX-like"/>
    <property type="match status" value="1"/>
</dbReference>
<feature type="transmembrane region" description="Helical" evidence="9">
    <location>
        <begin position="145"/>
        <end position="166"/>
    </location>
</feature>
<dbReference type="EC" id="2.7.13.3" evidence="2"/>
<evidence type="ECO:0000256" key="5">
    <source>
        <dbReference type="ARBA" id="ARBA00022741"/>
    </source>
</evidence>
<feature type="domain" description="Signal transduction histidine kinase subgroup 3 dimerisation and phosphoacceptor" evidence="10">
    <location>
        <begin position="195"/>
        <end position="259"/>
    </location>
</feature>
<accession>A0ABT1I0M2</accession>
<evidence type="ECO:0000256" key="4">
    <source>
        <dbReference type="ARBA" id="ARBA00022679"/>
    </source>
</evidence>
<evidence type="ECO:0000259" key="10">
    <source>
        <dbReference type="Pfam" id="PF07730"/>
    </source>
</evidence>
<comment type="catalytic activity">
    <reaction evidence="1">
        <text>ATP + protein L-histidine = ADP + protein N-phospho-L-histidine.</text>
        <dbReference type="EC" id="2.7.13.3"/>
    </reaction>
</comment>
<keyword evidence="8" id="KW-0902">Two-component regulatory system</keyword>
<dbReference type="PANTHER" id="PTHR24421">
    <property type="entry name" value="NITRATE/NITRITE SENSOR PROTEIN NARX-RELATED"/>
    <property type="match status" value="1"/>
</dbReference>
<keyword evidence="9" id="KW-1133">Transmembrane helix</keyword>
<dbReference type="GO" id="GO:0016301">
    <property type="term" value="F:kinase activity"/>
    <property type="evidence" value="ECO:0007669"/>
    <property type="project" value="UniProtKB-KW"/>
</dbReference>
<feature type="transmembrane region" description="Helical" evidence="9">
    <location>
        <begin position="117"/>
        <end position="139"/>
    </location>
</feature>
<gene>
    <name evidence="11" type="ORF">LX15_005022</name>
</gene>
<evidence type="ECO:0000313" key="11">
    <source>
        <dbReference type="EMBL" id="MCP2261301.1"/>
    </source>
</evidence>
<keyword evidence="4" id="KW-0808">Transferase</keyword>
<keyword evidence="6 11" id="KW-0418">Kinase</keyword>
<dbReference type="InterPro" id="IPR036890">
    <property type="entry name" value="HATPase_C_sf"/>
</dbReference>
<feature type="transmembrane region" description="Helical" evidence="9">
    <location>
        <begin position="88"/>
        <end position="110"/>
    </location>
</feature>
<dbReference type="InterPro" id="IPR050482">
    <property type="entry name" value="Sensor_HK_TwoCompSys"/>
</dbReference>
<dbReference type="EMBL" id="JAMTCP010000039">
    <property type="protein sequence ID" value="MCP2261301.1"/>
    <property type="molecule type" value="Genomic_DNA"/>
</dbReference>
<evidence type="ECO:0000256" key="1">
    <source>
        <dbReference type="ARBA" id="ARBA00000085"/>
    </source>
</evidence>
<organism evidence="11 12">
    <name type="scientific">Streptoalloteichus tenebrarius (strain ATCC 17920 / DSM 40477 / JCM 4838 / CBS 697.72 / NBRC 16177 / NCIMB 11028 / NRRL B-12390 / A12253. 1 / ISP 5477)</name>
    <name type="common">Streptomyces tenebrarius</name>
    <dbReference type="NCBI Taxonomy" id="1933"/>
    <lineage>
        <taxon>Bacteria</taxon>
        <taxon>Bacillati</taxon>
        <taxon>Actinomycetota</taxon>
        <taxon>Actinomycetes</taxon>
        <taxon>Pseudonocardiales</taxon>
        <taxon>Pseudonocardiaceae</taxon>
        <taxon>Streptoalloteichus</taxon>
    </lineage>
</organism>
<protein>
    <recommendedName>
        <fullName evidence="2">histidine kinase</fullName>
        <ecNumber evidence="2">2.7.13.3</ecNumber>
    </recommendedName>
</protein>
<dbReference type="Pfam" id="PF07730">
    <property type="entry name" value="HisKA_3"/>
    <property type="match status" value="1"/>
</dbReference>
<evidence type="ECO:0000256" key="6">
    <source>
        <dbReference type="ARBA" id="ARBA00022777"/>
    </source>
</evidence>
<comment type="caution">
    <text evidence="11">The sequence shown here is derived from an EMBL/GenBank/DDBJ whole genome shotgun (WGS) entry which is preliminary data.</text>
</comment>
<evidence type="ECO:0000256" key="9">
    <source>
        <dbReference type="SAM" id="Phobius"/>
    </source>
</evidence>
<dbReference type="InterPro" id="IPR011712">
    <property type="entry name" value="Sig_transdc_His_kin_sub3_dim/P"/>
</dbReference>
<evidence type="ECO:0000313" key="12">
    <source>
        <dbReference type="Proteomes" id="UP001205311"/>
    </source>
</evidence>
<dbReference type="Gene3D" id="1.20.5.1930">
    <property type="match status" value="1"/>
</dbReference>
<dbReference type="PANTHER" id="PTHR24421:SF10">
    <property type="entry name" value="NITRATE_NITRITE SENSOR PROTEIN NARQ"/>
    <property type="match status" value="1"/>
</dbReference>
<evidence type="ECO:0000256" key="7">
    <source>
        <dbReference type="ARBA" id="ARBA00022840"/>
    </source>
</evidence>
<keyword evidence="7" id="KW-0067">ATP-binding</keyword>
<evidence type="ECO:0000256" key="2">
    <source>
        <dbReference type="ARBA" id="ARBA00012438"/>
    </source>
</evidence>
<keyword evidence="12" id="KW-1185">Reference proteome</keyword>
<dbReference type="Proteomes" id="UP001205311">
    <property type="component" value="Unassembled WGS sequence"/>
</dbReference>
<evidence type="ECO:0000256" key="3">
    <source>
        <dbReference type="ARBA" id="ARBA00022553"/>
    </source>
</evidence>
<dbReference type="Gene3D" id="3.30.565.10">
    <property type="entry name" value="Histidine kinase-like ATPase, C-terminal domain"/>
    <property type="match status" value="1"/>
</dbReference>
<name>A0ABT1I0M2_STRSD</name>
<proteinExistence type="predicted"/>
<keyword evidence="9" id="KW-0472">Membrane</keyword>